<dbReference type="EMBL" id="GBXM01083489">
    <property type="protein sequence ID" value="JAH25088.1"/>
    <property type="molecule type" value="Transcribed_RNA"/>
</dbReference>
<proteinExistence type="predicted"/>
<sequence>MTSDHAQYMFLYSFIKTGSPWNTGLCFSSTAA</sequence>
<reference evidence="1" key="2">
    <citation type="journal article" date="2015" name="Fish Shellfish Immunol.">
        <title>Early steps in the European eel (Anguilla anguilla)-Vibrio vulnificus interaction in the gills: Role of the RtxA13 toxin.</title>
        <authorList>
            <person name="Callol A."/>
            <person name="Pajuelo D."/>
            <person name="Ebbesson L."/>
            <person name="Teles M."/>
            <person name="MacKenzie S."/>
            <person name="Amaro C."/>
        </authorList>
    </citation>
    <scope>NUCLEOTIDE SEQUENCE</scope>
</reference>
<accession>A0A0E9R9R6</accession>
<dbReference type="AlphaFoldDB" id="A0A0E9R9R6"/>
<protein>
    <submittedName>
        <fullName evidence="1">Uncharacterized protein</fullName>
    </submittedName>
</protein>
<name>A0A0E9R9R6_ANGAN</name>
<evidence type="ECO:0000313" key="1">
    <source>
        <dbReference type="EMBL" id="JAH25088.1"/>
    </source>
</evidence>
<organism evidence="1">
    <name type="scientific">Anguilla anguilla</name>
    <name type="common">European freshwater eel</name>
    <name type="synonym">Muraena anguilla</name>
    <dbReference type="NCBI Taxonomy" id="7936"/>
    <lineage>
        <taxon>Eukaryota</taxon>
        <taxon>Metazoa</taxon>
        <taxon>Chordata</taxon>
        <taxon>Craniata</taxon>
        <taxon>Vertebrata</taxon>
        <taxon>Euteleostomi</taxon>
        <taxon>Actinopterygii</taxon>
        <taxon>Neopterygii</taxon>
        <taxon>Teleostei</taxon>
        <taxon>Anguilliformes</taxon>
        <taxon>Anguillidae</taxon>
        <taxon>Anguilla</taxon>
    </lineage>
</organism>
<reference evidence="1" key="1">
    <citation type="submission" date="2014-11" db="EMBL/GenBank/DDBJ databases">
        <authorList>
            <person name="Amaro Gonzalez C."/>
        </authorList>
    </citation>
    <scope>NUCLEOTIDE SEQUENCE</scope>
</reference>